<comment type="caution">
    <text evidence="3">The sequence shown here is derived from an EMBL/GenBank/DDBJ whole genome shotgun (WGS) entry which is preliminary data.</text>
</comment>
<dbReference type="InterPro" id="IPR025028">
    <property type="entry name" value="DUF3951"/>
</dbReference>
<accession>A0A1T2X475</accession>
<proteinExistence type="predicted"/>
<feature type="transmembrane region" description="Helical" evidence="2">
    <location>
        <begin position="6"/>
        <end position="25"/>
    </location>
</feature>
<dbReference type="Pfam" id="PF13131">
    <property type="entry name" value="DUF3951"/>
    <property type="match status" value="1"/>
</dbReference>
<sequence length="82" mass="9606">MDDFPAFVMLSLIVPILVLLGIITVKMIRRKEIPNSHYTPFDYIMGQSATEFHEEKEDKQEEDDQGDDKNKNLRQSIRKQLP</sequence>
<gene>
    <name evidence="3" type="ORF">BVG16_22900</name>
</gene>
<evidence type="ECO:0000256" key="2">
    <source>
        <dbReference type="SAM" id="Phobius"/>
    </source>
</evidence>
<name>A0A1T2X475_9BACL</name>
<evidence type="ECO:0000313" key="3">
    <source>
        <dbReference type="EMBL" id="OPA74615.1"/>
    </source>
</evidence>
<dbReference type="RefSeq" id="WP_078501529.1">
    <property type="nucleotide sequence ID" value="NZ_MSZX01000010.1"/>
</dbReference>
<feature type="region of interest" description="Disordered" evidence="1">
    <location>
        <begin position="49"/>
        <end position="82"/>
    </location>
</feature>
<organism evidence="3 4">
    <name type="scientific">Paenibacillus selenitireducens</name>
    <dbReference type="NCBI Taxonomy" id="1324314"/>
    <lineage>
        <taxon>Bacteria</taxon>
        <taxon>Bacillati</taxon>
        <taxon>Bacillota</taxon>
        <taxon>Bacilli</taxon>
        <taxon>Bacillales</taxon>
        <taxon>Paenibacillaceae</taxon>
        <taxon>Paenibacillus</taxon>
    </lineage>
</organism>
<dbReference type="STRING" id="1324314.BVG16_22900"/>
<keyword evidence="2" id="KW-0472">Membrane</keyword>
<keyword evidence="2" id="KW-1133">Transmembrane helix</keyword>
<dbReference type="Proteomes" id="UP000190188">
    <property type="component" value="Unassembled WGS sequence"/>
</dbReference>
<evidence type="ECO:0000313" key="4">
    <source>
        <dbReference type="Proteomes" id="UP000190188"/>
    </source>
</evidence>
<protein>
    <submittedName>
        <fullName evidence="3">DUF3951 domain-containing protein</fullName>
    </submittedName>
</protein>
<keyword evidence="4" id="KW-1185">Reference proteome</keyword>
<evidence type="ECO:0000256" key="1">
    <source>
        <dbReference type="SAM" id="MobiDB-lite"/>
    </source>
</evidence>
<dbReference type="AlphaFoldDB" id="A0A1T2X475"/>
<reference evidence="3 4" key="1">
    <citation type="submission" date="2017-01" db="EMBL/GenBank/DDBJ databases">
        <title>Genome analysis of Paenibacillus selenitrireducens ES3-24.</title>
        <authorList>
            <person name="Xu D."/>
            <person name="Yao R."/>
            <person name="Zheng S."/>
        </authorList>
    </citation>
    <scope>NUCLEOTIDE SEQUENCE [LARGE SCALE GENOMIC DNA]</scope>
    <source>
        <strain evidence="3 4">ES3-24</strain>
    </source>
</reference>
<keyword evidence="2" id="KW-0812">Transmembrane</keyword>
<dbReference type="EMBL" id="MSZX01000010">
    <property type="protein sequence ID" value="OPA74615.1"/>
    <property type="molecule type" value="Genomic_DNA"/>
</dbReference>